<organism evidence="2">
    <name type="scientific">Hirondellea gigas</name>
    <dbReference type="NCBI Taxonomy" id="1518452"/>
    <lineage>
        <taxon>Eukaryota</taxon>
        <taxon>Metazoa</taxon>
        <taxon>Ecdysozoa</taxon>
        <taxon>Arthropoda</taxon>
        <taxon>Crustacea</taxon>
        <taxon>Multicrustacea</taxon>
        <taxon>Malacostraca</taxon>
        <taxon>Eumalacostraca</taxon>
        <taxon>Peracarida</taxon>
        <taxon>Amphipoda</taxon>
        <taxon>Amphilochidea</taxon>
        <taxon>Lysianassida</taxon>
        <taxon>Lysianassidira</taxon>
        <taxon>Lysianassoidea</taxon>
        <taxon>Lysianassidae</taxon>
        <taxon>Hirondellea</taxon>
    </lineage>
</organism>
<dbReference type="SUPFAM" id="SSF53098">
    <property type="entry name" value="Ribonuclease H-like"/>
    <property type="match status" value="1"/>
</dbReference>
<name>A0A6A7G527_9CRUS</name>
<dbReference type="EMBL" id="IACT01007048">
    <property type="protein sequence ID" value="LAC26168.1"/>
    <property type="molecule type" value="mRNA"/>
</dbReference>
<dbReference type="Pfam" id="PF13546">
    <property type="entry name" value="DDE_5"/>
    <property type="match status" value="1"/>
</dbReference>
<dbReference type="InterPro" id="IPR038721">
    <property type="entry name" value="IS701-like_DDE_dom"/>
</dbReference>
<dbReference type="AlphaFoldDB" id="A0A6A7G527"/>
<proteinExistence type="evidence at transcript level"/>
<evidence type="ECO:0000313" key="2">
    <source>
        <dbReference type="EMBL" id="LAC26168.1"/>
    </source>
</evidence>
<sequence>MNKNNQIFELYIDYLVTSFSYTTATGLSNLLDGEISHDQITRFLSHKQFSSADLWKNVKKEVREIESDEGVLIFDDTVQEKPYSSENELINWHFDHTVGRSVKGINLLNCIYHSNGASLPVAFKLITKPIQYSDISTRKIKRKSETTKNDDLIEILKACKQNKLKWRYVLADSWFSSIGNMKFIHDKMKKYFLLALKSNRLIALNKEDKLQGRFQRIDSLDWSGTPICGWVKGMDIPVVLHRQIFKNKDSSEGILYLISNDIELDKDAIETIYQKRWKVEVFHKNIKSNTALAKSPAKTIRTQSNHIFMSLLATVKLECLSIKKGLTTFGFKMKLYIKAQKAAIEALHREQASTA</sequence>
<protein>
    <submittedName>
        <fullName evidence="2">IS701 family transposase</fullName>
    </submittedName>
</protein>
<reference evidence="2" key="1">
    <citation type="submission" date="2017-11" db="EMBL/GenBank/DDBJ databases">
        <title>The sensing device of the deep-sea amphipod.</title>
        <authorList>
            <person name="Kobayashi H."/>
            <person name="Nagahama T."/>
            <person name="Arai W."/>
            <person name="Sasagawa Y."/>
            <person name="Umeda M."/>
            <person name="Hayashi T."/>
            <person name="Nikaido I."/>
            <person name="Watanabe H."/>
            <person name="Oguri K."/>
            <person name="Kitazato H."/>
            <person name="Fujioka K."/>
            <person name="Kido Y."/>
            <person name="Takami H."/>
        </authorList>
    </citation>
    <scope>NUCLEOTIDE SEQUENCE</scope>
    <source>
        <tissue evidence="2">Whole body</tissue>
    </source>
</reference>
<feature type="domain" description="Transposase IS701-like DDE" evidence="1">
    <location>
        <begin position="9"/>
        <end position="181"/>
    </location>
</feature>
<dbReference type="InterPro" id="IPR012337">
    <property type="entry name" value="RNaseH-like_sf"/>
</dbReference>
<accession>A0A6A7G527</accession>
<evidence type="ECO:0000259" key="1">
    <source>
        <dbReference type="Pfam" id="PF13546"/>
    </source>
</evidence>